<feature type="compositionally biased region" description="Basic residues" evidence="1">
    <location>
        <begin position="179"/>
        <end position="189"/>
    </location>
</feature>
<dbReference type="OMA" id="ICFENED"/>
<feature type="region of interest" description="Disordered" evidence="1">
    <location>
        <begin position="168"/>
        <end position="189"/>
    </location>
</feature>
<proteinExistence type="predicted"/>
<dbReference type="AlphaFoldDB" id="A0A0B1P1T6"/>
<protein>
    <submittedName>
        <fullName evidence="2">Putative suppressor protein srp40 protein</fullName>
    </submittedName>
</protein>
<comment type="caution">
    <text evidence="2">The sequence shown here is derived from an EMBL/GenBank/DDBJ whole genome shotgun (WGS) entry which is preliminary data.</text>
</comment>
<sequence>MATNPPQSNQVHPLASLYKKSDTQEPKSHFKFFPTEDEHDDSPNSQAQASPHYKPQSPLTPFAKRDFESRDIRSSAPTPDTIHNKKGYTLPYEFEESICFENEDENVEYNDKGNRPSGCEQVGRSSIWTNDDMGKKNTSNECNSENQSDFQKWFWANQGQINRGWKKRRKLVMKEQKQKNKSKKNFKIY</sequence>
<dbReference type="HOGENOM" id="CLU_1435429_0_0_1"/>
<gene>
    <name evidence="2" type="ORF">EV44_g1571</name>
</gene>
<keyword evidence="3" id="KW-1185">Reference proteome</keyword>
<feature type="compositionally biased region" description="Basic and acidic residues" evidence="1">
    <location>
        <begin position="63"/>
        <end position="73"/>
    </location>
</feature>
<name>A0A0B1P1T6_UNCNE</name>
<organism evidence="2 3">
    <name type="scientific">Uncinula necator</name>
    <name type="common">Grape powdery mildew</name>
    <dbReference type="NCBI Taxonomy" id="52586"/>
    <lineage>
        <taxon>Eukaryota</taxon>
        <taxon>Fungi</taxon>
        <taxon>Dikarya</taxon>
        <taxon>Ascomycota</taxon>
        <taxon>Pezizomycotina</taxon>
        <taxon>Leotiomycetes</taxon>
        <taxon>Erysiphales</taxon>
        <taxon>Erysiphaceae</taxon>
        <taxon>Erysiphe</taxon>
    </lineage>
</organism>
<evidence type="ECO:0000256" key="1">
    <source>
        <dbReference type="SAM" id="MobiDB-lite"/>
    </source>
</evidence>
<dbReference type="STRING" id="52586.A0A0B1P1T6"/>
<evidence type="ECO:0000313" key="2">
    <source>
        <dbReference type="EMBL" id="KHJ30841.1"/>
    </source>
</evidence>
<feature type="region of interest" description="Disordered" evidence="1">
    <location>
        <begin position="109"/>
        <end position="143"/>
    </location>
</feature>
<feature type="compositionally biased region" description="Basic and acidic residues" evidence="1">
    <location>
        <begin position="19"/>
        <end position="28"/>
    </location>
</feature>
<evidence type="ECO:0000313" key="3">
    <source>
        <dbReference type="Proteomes" id="UP000030854"/>
    </source>
</evidence>
<accession>A0A0B1P1T6</accession>
<dbReference type="EMBL" id="JNVN01003542">
    <property type="protein sequence ID" value="KHJ30841.1"/>
    <property type="molecule type" value="Genomic_DNA"/>
</dbReference>
<dbReference type="Proteomes" id="UP000030854">
    <property type="component" value="Unassembled WGS sequence"/>
</dbReference>
<reference evidence="2 3" key="1">
    <citation type="journal article" date="2014" name="BMC Genomics">
        <title>Adaptive genomic structural variation in the grape powdery mildew pathogen, Erysiphe necator.</title>
        <authorList>
            <person name="Jones L."/>
            <person name="Riaz S."/>
            <person name="Morales-Cruz A."/>
            <person name="Amrine K.C."/>
            <person name="McGuire B."/>
            <person name="Gubler W.D."/>
            <person name="Walker M.A."/>
            <person name="Cantu D."/>
        </authorList>
    </citation>
    <scope>NUCLEOTIDE SEQUENCE [LARGE SCALE GENOMIC DNA]</scope>
    <source>
        <strain evidence="3">c</strain>
    </source>
</reference>
<feature type="region of interest" description="Disordered" evidence="1">
    <location>
        <begin position="1"/>
        <end position="87"/>
    </location>
</feature>
<feature type="compositionally biased region" description="Polar residues" evidence="1">
    <location>
        <begin position="1"/>
        <end position="11"/>
    </location>
</feature>